<protein>
    <recommendedName>
        <fullName evidence="2">Ribosomal silencing factor RsfS</fullName>
    </recommendedName>
</protein>
<name>A0A6J4TEG0_9ACTN</name>
<dbReference type="GO" id="GO:0017148">
    <property type="term" value="P:negative regulation of translation"/>
    <property type="evidence" value="ECO:0007669"/>
    <property type="project" value="UniProtKB-UniRule"/>
</dbReference>
<comment type="function">
    <text evidence="2">Functions as a ribosomal silencing factor. Interacts with ribosomal protein uL14 (rplN), blocking formation of intersubunit bridge B8. Prevents association of the 30S and 50S ribosomal subunits and the formation of functional ribosomes, thus repressing translation.</text>
</comment>
<dbReference type="NCBIfam" id="TIGR00090">
    <property type="entry name" value="rsfS_iojap_ybeB"/>
    <property type="match status" value="1"/>
</dbReference>
<dbReference type="GO" id="GO:0005737">
    <property type="term" value="C:cytoplasm"/>
    <property type="evidence" value="ECO:0007669"/>
    <property type="project" value="UniProtKB-SubCell"/>
</dbReference>
<keyword evidence="2" id="KW-0810">Translation regulation</keyword>
<organism evidence="3">
    <name type="scientific">uncultured Solirubrobacteraceae bacterium</name>
    <dbReference type="NCBI Taxonomy" id="1162706"/>
    <lineage>
        <taxon>Bacteria</taxon>
        <taxon>Bacillati</taxon>
        <taxon>Actinomycetota</taxon>
        <taxon>Thermoleophilia</taxon>
        <taxon>Solirubrobacterales</taxon>
        <taxon>Solirubrobacteraceae</taxon>
        <taxon>environmental samples</taxon>
    </lineage>
</organism>
<evidence type="ECO:0000256" key="2">
    <source>
        <dbReference type="HAMAP-Rule" id="MF_01477"/>
    </source>
</evidence>
<dbReference type="Pfam" id="PF02410">
    <property type="entry name" value="RsfS"/>
    <property type="match status" value="1"/>
</dbReference>
<dbReference type="HAMAP" id="MF_01477">
    <property type="entry name" value="Iojap_RsfS"/>
    <property type="match status" value="1"/>
</dbReference>
<evidence type="ECO:0000256" key="1">
    <source>
        <dbReference type="ARBA" id="ARBA00010574"/>
    </source>
</evidence>
<accession>A0A6J4TEG0</accession>
<proteinExistence type="inferred from homology"/>
<dbReference type="EMBL" id="CADCVQ010000146">
    <property type="protein sequence ID" value="CAA9521628.1"/>
    <property type="molecule type" value="Genomic_DNA"/>
</dbReference>
<evidence type="ECO:0000313" key="3">
    <source>
        <dbReference type="EMBL" id="CAA9521628.1"/>
    </source>
</evidence>
<dbReference type="AlphaFoldDB" id="A0A6J4TEG0"/>
<keyword evidence="2" id="KW-0678">Repressor</keyword>
<comment type="similarity">
    <text evidence="1 2">Belongs to the Iojap/RsfS family.</text>
</comment>
<dbReference type="InterPro" id="IPR043519">
    <property type="entry name" value="NT_sf"/>
</dbReference>
<dbReference type="GO" id="GO:0043023">
    <property type="term" value="F:ribosomal large subunit binding"/>
    <property type="evidence" value="ECO:0007669"/>
    <property type="project" value="TreeGrafter"/>
</dbReference>
<dbReference type="SUPFAM" id="SSF81301">
    <property type="entry name" value="Nucleotidyltransferase"/>
    <property type="match status" value="1"/>
</dbReference>
<dbReference type="PANTHER" id="PTHR21043:SF0">
    <property type="entry name" value="MITOCHONDRIAL ASSEMBLY OF RIBOSOMAL LARGE SUBUNIT PROTEIN 1"/>
    <property type="match status" value="1"/>
</dbReference>
<reference evidence="3" key="1">
    <citation type="submission" date="2020-02" db="EMBL/GenBank/DDBJ databases">
        <authorList>
            <person name="Meier V. D."/>
        </authorList>
    </citation>
    <scope>NUCLEOTIDE SEQUENCE</scope>
    <source>
        <strain evidence="3">AVDCRST_MAG67</strain>
    </source>
</reference>
<comment type="subcellular location">
    <subcellularLocation>
        <location evidence="2">Cytoplasm</location>
    </subcellularLocation>
</comment>
<dbReference type="Gene3D" id="3.30.460.10">
    <property type="entry name" value="Beta Polymerase, domain 2"/>
    <property type="match status" value="1"/>
</dbReference>
<gene>
    <name evidence="2" type="primary">rsfS</name>
    <name evidence="3" type="ORF">AVDCRST_MAG67-3407</name>
</gene>
<comment type="subunit">
    <text evidence="2">Interacts with ribosomal protein uL14 (rplN).</text>
</comment>
<dbReference type="InterPro" id="IPR004394">
    <property type="entry name" value="Iojap/RsfS/C7orf30"/>
</dbReference>
<keyword evidence="2" id="KW-0963">Cytoplasm</keyword>
<dbReference type="PANTHER" id="PTHR21043">
    <property type="entry name" value="IOJAP SUPERFAMILY ORTHOLOG"/>
    <property type="match status" value="1"/>
</dbReference>
<sequence length="118" mass="13306">MTPEQLAETIAAQAADKKAIDVVELDVRGVLGYTDFFLVCSGNTARQTKAIHDGIHQALKDEHRILPRRVEGVREASWILMDYLDVVVHIFTPEARDFYRLEQLWGEVPARAMEAAEA</sequence>
<dbReference type="GO" id="GO:0090071">
    <property type="term" value="P:negative regulation of ribosome biogenesis"/>
    <property type="evidence" value="ECO:0007669"/>
    <property type="project" value="UniProtKB-UniRule"/>
</dbReference>
<dbReference type="GO" id="GO:0042256">
    <property type="term" value="P:cytosolic ribosome assembly"/>
    <property type="evidence" value="ECO:0007669"/>
    <property type="project" value="UniProtKB-UniRule"/>
</dbReference>